<dbReference type="InterPro" id="IPR018165">
    <property type="entry name" value="Ala-tRNA-synth_IIc_core"/>
</dbReference>
<dbReference type="GO" id="GO:0046872">
    <property type="term" value="F:metal ion binding"/>
    <property type="evidence" value="ECO:0007669"/>
    <property type="project" value="UniProtKB-KW"/>
</dbReference>
<feature type="domain" description="Alanyl-transfer RNA synthetases family profile" evidence="5">
    <location>
        <begin position="1"/>
        <end position="338"/>
    </location>
</feature>
<proteinExistence type="predicted"/>
<dbReference type="Gene3D" id="3.30.980.10">
    <property type="entry name" value="Threonyl-trna Synthetase, Chain A, domain 2"/>
    <property type="match status" value="1"/>
</dbReference>
<evidence type="ECO:0000256" key="1">
    <source>
        <dbReference type="ARBA" id="ARBA00022723"/>
    </source>
</evidence>
<evidence type="ECO:0000256" key="4">
    <source>
        <dbReference type="SAM" id="MobiDB-lite"/>
    </source>
</evidence>
<sequence length="539" mass="60617">MAYDLDPLPRTDTPSDYTRFKFDPANVGDKRIVGLLACQRDPLLRSLKTKVHSVREASIKTAPPPKGKGNKKKGGDSVDSRNAEIPIEDKGKLYEIELLDTVIFPEGGGQPSDTGYLNTFDSNGGIQDSFRVESCLRKKLDGVHLVRIPPGKQFDLKEGDEVEVVVDWDRRLDHMALHTSQHLLSALLDTMGLPTLSWSMHPFPSLESPYVELPRSLSQEEAEQVEKKCNDLIAESRKVWVDITIQGEDQESETQENRDVGQVEERVKAGKGIPEDYDGGVIRHINIDQIDRNACCGTQVPFLGLLNLMHILPPTTISNSQTKLFFVAGPRAIRYLQYSSRQLSQIAKITGSGRQDVVDKVETIEKNRKDFNDGVKELRNELSKLIIEKTTNQLEKEKNKGIVIINREQEKSTHDFEFLSGISNTIIQNNPSTAQIENEKPLLILTSTYDSTPRLQSKFPDQQITTSTSLCQTLLLIQSSDNDLAKEINENVKEEFGNRIKGGGAKGKYMSKVEGKWGKKENKILQDLVHTLRERRTNQ</sequence>
<dbReference type="GO" id="GO:0002196">
    <property type="term" value="F:Ser-tRNA(Ala) deacylase activity"/>
    <property type="evidence" value="ECO:0007669"/>
    <property type="project" value="TreeGrafter"/>
</dbReference>
<dbReference type="PROSITE" id="PS50860">
    <property type="entry name" value="AA_TRNA_LIGASE_II_ALA"/>
    <property type="match status" value="1"/>
</dbReference>
<evidence type="ECO:0000256" key="3">
    <source>
        <dbReference type="SAM" id="Coils"/>
    </source>
</evidence>
<dbReference type="InterPro" id="IPR018163">
    <property type="entry name" value="Thr/Ala-tRNA-synth_IIc_edit"/>
</dbReference>
<dbReference type="SUPFAM" id="SSF50447">
    <property type="entry name" value="Translation proteins"/>
    <property type="match status" value="1"/>
</dbReference>
<dbReference type="Gene3D" id="2.40.30.130">
    <property type="match status" value="1"/>
</dbReference>
<dbReference type="GO" id="GO:0003676">
    <property type="term" value="F:nucleic acid binding"/>
    <property type="evidence" value="ECO:0007669"/>
    <property type="project" value="InterPro"/>
</dbReference>
<dbReference type="AlphaFoldDB" id="A0AAX4JY56"/>
<keyword evidence="1" id="KW-0479">Metal-binding</keyword>
<accession>A0AAX4JY56</accession>
<dbReference type="EMBL" id="CP144103">
    <property type="protein sequence ID" value="WWC90141.1"/>
    <property type="molecule type" value="Genomic_DNA"/>
</dbReference>
<protein>
    <recommendedName>
        <fullName evidence="5">Alanyl-transfer RNA synthetases family profile domain-containing protein</fullName>
    </recommendedName>
</protein>
<evidence type="ECO:0000313" key="6">
    <source>
        <dbReference type="EMBL" id="WWC90141.1"/>
    </source>
</evidence>
<dbReference type="InterPro" id="IPR051335">
    <property type="entry name" value="Alanyl-tRNA_Editing_Enzymes"/>
</dbReference>
<gene>
    <name evidence="6" type="ORF">L201_005074</name>
</gene>
<dbReference type="GeneID" id="91095744"/>
<feature type="region of interest" description="Disordered" evidence="4">
    <location>
        <begin position="54"/>
        <end position="83"/>
    </location>
</feature>
<feature type="coiled-coil region" evidence="3">
    <location>
        <begin position="361"/>
        <end position="388"/>
    </location>
</feature>
<evidence type="ECO:0000259" key="5">
    <source>
        <dbReference type="PROSITE" id="PS50860"/>
    </source>
</evidence>
<dbReference type="GO" id="GO:0006419">
    <property type="term" value="P:alanyl-tRNA aminoacylation"/>
    <property type="evidence" value="ECO:0007669"/>
    <property type="project" value="InterPro"/>
</dbReference>
<keyword evidence="7" id="KW-1185">Reference proteome</keyword>
<dbReference type="Proteomes" id="UP001355207">
    <property type="component" value="Chromosome 6"/>
</dbReference>
<reference evidence="6 7" key="1">
    <citation type="submission" date="2024-01" db="EMBL/GenBank/DDBJ databases">
        <title>Comparative genomics of Cryptococcus and Kwoniella reveals pathogenesis evolution and contrasting modes of karyotype evolution via chromosome fusion or intercentromeric recombination.</title>
        <authorList>
            <person name="Coelho M.A."/>
            <person name="David-Palma M."/>
            <person name="Shea T."/>
            <person name="Bowers K."/>
            <person name="McGinley-Smith S."/>
            <person name="Mohammad A.W."/>
            <person name="Gnirke A."/>
            <person name="Yurkov A.M."/>
            <person name="Nowrousian M."/>
            <person name="Sun S."/>
            <person name="Cuomo C.A."/>
            <person name="Heitman J."/>
        </authorList>
    </citation>
    <scope>NUCLEOTIDE SEQUENCE [LARGE SCALE GENOMIC DNA]</scope>
    <source>
        <strain evidence="6 7">CBS 6074</strain>
    </source>
</reference>
<feature type="compositionally biased region" description="Basic and acidic residues" evidence="4">
    <location>
        <begin position="73"/>
        <end position="83"/>
    </location>
</feature>
<dbReference type="GO" id="GO:0004813">
    <property type="term" value="F:alanine-tRNA ligase activity"/>
    <property type="evidence" value="ECO:0007669"/>
    <property type="project" value="InterPro"/>
</dbReference>
<evidence type="ECO:0000313" key="7">
    <source>
        <dbReference type="Proteomes" id="UP001355207"/>
    </source>
</evidence>
<dbReference type="SUPFAM" id="SSF55186">
    <property type="entry name" value="ThrRS/AlaRS common domain"/>
    <property type="match status" value="1"/>
</dbReference>
<name>A0AAX4JY56_9TREE</name>
<dbReference type="PANTHER" id="PTHR43462">
    <property type="entry name" value="ALANYL-TRNA EDITING PROTEIN"/>
    <property type="match status" value="1"/>
</dbReference>
<dbReference type="GO" id="GO:0005524">
    <property type="term" value="F:ATP binding"/>
    <property type="evidence" value="ECO:0007669"/>
    <property type="project" value="InterPro"/>
</dbReference>
<dbReference type="PANTHER" id="PTHR43462:SF1">
    <property type="entry name" value="ALANYL-TRNA EDITING PROTEIN AARSD1"/>
    <property type="match status" value="1"/>
</dbReference>
<evidence type="ECO:0000256" key="2">
    <source>
        <dbReference type="ARBA" id="ARBA00022833"/>
    </source>
</evidence>
<keyword evidence="2" id="KW-0862">Zinc</keyword>
<dbReference type="InterPro" id="IPR009000">
    <property type="entry name" value="Transl_B-barrel_sf"/>
</dbReference>
<organism evidence="6 7">
    <name type="scientific">Kwoniella dendrophila CBS 6074</name>
    <dbReference type="NCBI Taxonomy" id="1295534"/>
    <lineage>
        <taxon>Eukaryota</taxon>
        <taxon>Fungi</taxon>
        <taxon>Dikarya</taxon>
        <taxon>Basidiomycota</taxon>
        <taxon>Agaricomycotina</taxon>
        <taxon>Tremellomycetes</taxon>
        <taxon>Tremellales</taxon>
        <taxon>Cryptococcaceae</taxon>
        <taxon>Kwoniella</taxon>
    </lineage>
</organism>
<dbReference type="RefSeq" id="XP_066076904.1">
    <property type="nucleotide sequence ID" value="XM_066220807.1"/>
</dbReference>
<keyword evidence="3" id="KW-0175">Coiled coil</keyword>